<proteinExistence type="predicted"/>
<dbReference type="Gene3D" id="3.40.50.300">
    <property type="entry name" value="P-loop containing nucleotide triphosphate hydrolases"/>
    <property type="match status" value="1"/>
</dbReference>
<evidence type="ECO:0000313" key="2">
    <source>
        <dbReference type="Proteomes" id="UP000177876"/>
    </source>
</evidence>
<dbReference type="NCBIfam" id="TIGR00678">
    <property type="entry name" value="holB"/>
    <property type="match status" value="1"/>
</dbReference>
<dbReference type="GO" id="GO:0006261">
    <property type="term" value="P:DNA-templated DNA replication"/>
    <property type="evidence" value="ECO:0007669"/>
    <property type="project" value="TreeGrafter"/>
</dbReference>
<reference evidence="1 2" key="1">
    <citation type="journal article" date="2016" name="Nat. Commun.">
        <title>Thousands of microbial genomes shed light on interconnected biogeochemical processes in an aquifer system.</title>
        <authorList>
            <person name="Anantharaman K."/>
            <person name="Brown C.T."/>
            <person name="Hug L.A."/>
            <person name="Sharon I."/>
            <person name="Castelle C.J."/>
            <person name="Probst A.J."/>
            <person name="Thomas B.C."/>
            <person name="Singh A."/>
            <person name="Wilkins M.J."/>
            <person name="Karaoz U."/>
            <person name="Brodie E.L."/>
            <person name="Williams K.H."/>
            <person name="Hubbard S.S."/>
            <person name="Banfield J.F."/>
        </authorList>
    </citation>
    <scope>NUCLEOTIDE SEQUENCE [LARGE SCALE GENOMIC DNA]</scope>
</reference>
<dbReference type="EMBL" id="MELK01000019">
    <property type="protein sequence ID" value="OFW58965.1"/>
    <property type="molecule type" value="Genomic_DNA"/>
</dbReference>
<dbReference type="InterPro" id="IPR004622">
    <property type="entry name" value="DNA_pol_HolB"/>
</dbReference>
<dbReference type="STRING" id="1797197.A2Y75_00300"/>
<dbReference type="PANTHER" id="PTHR11669">
    <property type="entry name" value="REPLICATION FACTOR C / DNA POLYMERASE III GAMMA-TAU SUBUNIT"/>
    <property type="match status" value="1"/>
</dbReference>
<dbReference type="SUPFAM" id="SSF52540">
    <property type="entry name" value="P-loop containing nucleoside triphosphate hydrolases"/>
    <property type="match status" value="1"/>
</dbReference>
<dbReference type="CDD" id="cd00009">
    <property type="entry name" value="AAA"/>
    <property type="match status" value="1"/>
</dbReference>
<dbReference type="Pfam" id="PF13177">
    <property type="entry name" value="DNA_pol3_delta2"/>
    <property type="match status" value="1"/>
</dbReference>
<sequence>MVEDILIGCKDWSEIYGQDRAIAFLKHSLERGEIPHALLFTGPKGVGKYTSALLLGAALICPSKKPDGCPACAKVARGVHPDLHIVEAEGNVIRREQVTEVERELNRKPHEAPCKVVIIDDANVMNAETANSFLKTLEEPPPESYMILVSPSKENLLPTVVSRCREVAFAALGKRDIEDFLINMEGLDEAEAERLARKSAGIFGRALTWARNPDIEKNWDRGVEIAASLRRLSLLQALDEADEARQRLGELAGAEMEEKPDLEAYLKAVDKRSRERLKKGFEEKEKRETARLKRQAAVDLFDGMSSFYRDIMLLNMTEEAGELSSGVPLINLEWREELEREALHIGSAESMRRLQVLQKARKALEANVDLGLLLDSLLLELKNA</sequence>
<accession>A0A1F2WQ49</accession>
<dbReference type="InterPro" id="IPR050238">
    <property type="entry name" value="DNA_Rep/Repair_Clamp_Loader"/>
</dbReference>
<dbReference type="GO" id="GO:0003887">
    <property type="term" value="F:DNA-directed DNA polymerase activity"/>
    <property type="evidence" value="ECO:0007669"/>
    <property type="project" value="InterPro"/>
</dbReference>
<dbReference type="Proteomes" id="UP000177876">
    <property type="component" value="Unassembled WGS sequence"/>
</dbReference>
<comment type="caution">
    <text evidence="1">The sequence shown here is derived from an EMBL/GenBank/DDBJ whole genome shotgun (WGS) entry which is preliminary data.</text>
</comment>
<evidence type="ECO:0000313" key="1">
    <source>
        <dbReference type="EMBL" id="OFW58965.1"/>
    </source>
</evidence>
<dbReference type="InterPro" id="IPR027417">
    <property type="entry name" value="P-loop_NTPase"/>
</dbReference>
<name>A0A1F2WQ49_9ACTN</name>
<protein>
    <submittedName>
        <fullName evidence="1">DNA polymerase III subunit delta</fullName>
    </submittedName>
</protein>
<gene>
    <name evidence="1" type="ORF">A2Y75_00300</name>
</gene>
<dbReference type="AlphaFoldDB" id="A0A1F2WQ49"/>
<organism evidence="1 2">
    <name type="scientific">Candidatus Solincola sediminis</name>
    <dbReference type="NCBI Taxonomy" id="1797199"/>
    <lineage>
        <taxon>Bacteria</taxon>
        <taxon>Bacillati</taxon>
        <taxon>Actinomycetota</taxon>
        <taxon>Candidatus Geothermincolia</taxon>
        <taxon>Candidatus Geothermincolales</taxon>
        <taxon>Candidatus Geothermincolaceae</taxon>
        <taxon>Candidatus Solincola</taxon>
    </lineage>
</organism>
<dbReference type="PANTHER" id="PTHR11669:SF8">
    <property type="entry name" value="DNA POLYMERASE III SUBUNIT DELTA"/>
    <property type="match status" value="1"/>
</dbReference>
<dbReference type="GO" id="GO:0008408">
    <property type="term" value="F:3'-5' exonuclease activity"/>
    <property type="evidence" value="ECO:0007669"/>
    <property type="project" value="InterPro"/>
</dbReference>